<evidence type="ECO:0000313" key="4">
    <source>
        <dbReference type="EMBL" id="MDB6179606.1"/>
    </source>
</evidence>
<dbReference type="Pfam" id="PF00884">
    <property type="entry name" value="Sulfatase"/>
    <property type="match status" value="1"/>
</dbReference>
<dbReference type="InterPro" id="IPR017850">
    <property type="entry name" value="Alkaline_phosphatase_core_sf"/>
</dbReference>
<name>A0ABT4ZJQ9_9RHOB</name>
<gene>
    <name evidence="4" type="ORF">PAF17_19260</name>
</gene>
<sequence length="121" mass="13216">MAVVSHATQWFADAARKPDDPWCLNVGLVAPDLPLIVPQEYLDTYPLDSLPPFKLHTLNGLENHPWAAKQGFALCSFLDDNIGKLIAALEANGQLDDTTIIYTSDHGDNVGARGLWGKSNM</sequence>
<evidence type="ECO:0000259" key="3">
    <source>
        <dbReference type="Pfam" id="PF00884"/>
    </source>
</evidence>
<keyword evidence="2" id="KW-0378">Hydrolase</keyword>
<dbReference type="SUPFAM" id="SSF53649">
    <property type="entry name" value="Alkaline phosphatase-like"/>
    <property type="match status" value="1"/>
</dbReference>
<evidence type="ECO:0000256" key="2">
    <source>
        <dbReference type="ARBA" id="ARBA00022801"/>
    </source>
</evidence>
<dbReference type="Gene3D" id="3.40.720.10">
    <property type="entry name" value="Alkaline Phosphatase, subunit A"/>
    <property type="match status" value="2"/>
</dbReference>
<reference evidence="4" key="1">
    <citation type="submission" date="2022-12" db="EMBL/GenBank/DDBJ databases">
        <title>Paracoccus onchidii sp. nov., isolated from a marine invertebrate from the South China Sea.</title>
        <authorList>
            <person name="Xu S."/>
            <person name="Liu Z."/>
            <person name="Xu Y."/>
        </authorList>
    </citation>
    <scope>NUCLEOTIDE SEQUENCE</scope>
    <source>
        <strain evidence="4">Z330</strain>
    </source>
</reference>
<keyword evidence="5" id="KW-1185">Reference proteome</keyword>
<protein>
    <submittedName>
        <fullName evidence="4">Sulfatase-like hydrolase/transferase</fullName>
    </submittedName>
</protein>
<feature type="domain" description="Sulfatase N-terminal" evidence="3">
    <location>
        <begin position="19"/>
        <end position="117"/>
    </location>
</feature>
<dbReference type="Proteomes" id="UP001165641">
    <property type="component" value="Unassembled WGS sequence"/>
</dbReference>
<keyword evidence="1" id="KW-0479">Metal-binding</keyword>
<evidence type="ECO:0000256" key="1">
    <source>
        <dbReference type="ARBA" id="ARBA00022723"/>
    </source>
</evidence>
<evidence type="ECO:0000313" key="5">
    <source>
        <dbReference type="Proteomes" id="UP001165641"/>
    </source>
</evidence>
<dbReference type="PANTHER" id="PTHR45953">
    <property type="entry name" value="IDURONATE 2-SULFATASE"/>
    <property type="match status" value="1"/>
</dbReference>
<proteinExistence type="predicted"/>
<dbReference type="InterPro" id="IPR000917">
    <property type="entry name" value="Sulfatase_N"/>
</dbReference>
<dbReference type="EMBL" id="JAQBIE010000045">
    <property type="protein sequence ID" value="MDB6179606.1"/>
    <property type="molecule type" value="Genomic_DNA"/>
</dbReference>
<comment type="caution">
    <text evidence="4">The sequence shown here is derived from an EMBL/GenBank/DDBJ whole genome shotgun (WGS) entry which is preliminary data.</text>
</comment>
<organism evidence="4 5">
    <name type="scientific">Paracoccus onchidii</name>
    <dbReference type="NCBI Taxonomy" id="3017813"/>
    <lineage>
        <taxon>Bacteria</taxon>
        <taxon>Pseudomonadati</taxon>
        <taxon>Pseudomonadota</taxon>
        <taxon>Alphaproteobacteria</taxon>
        <taxon>Rhodobacterales</taxon>
        <taxon>Paracoccaceae</taxon>
        <taxon>Paracoccus</taxon>
    </lineage>
</organism>
<dbReference type="PANTHER" id="PTHR45953:SF1">
    <property type="entry name" value="IDURONATE 2-SULFATASE"/>
    <property type="match status" value="1"/>
</dbReference>
<accession>A0ABT4ZJQ9</accession>